<accession>A0A418VSU6</accession>
<proteinExistence type="predicted"/>
<gene>
    <name evidence="2" type="ORF">D3877_22545</name>
</gene>
<dbReference type="AlphaFoldDB" id="A0A418VSU6"/>
<reference evidence="2 3" key="1">
    <citation type="submission" date="2018-09" db="EMBL/GenBank/DDBJ databases">
        <authorList>
            <person name="Zhu H."/>
        </authorList>
    </citation>
    <scope>NUCLEOTIDE SEQUENCE [LARGE SCALE GENOMIC DNA]</scope>
    <source>
        <strain evidence="2 3">K2W22B-5</strain>
    </source>
</reference>
<organism evidence="2 3">
    <name type="scientific">Azospirillum cavernae</name>
    <dbReference type="NCBI Taxonomy" id="2320860"/>
    <lineage>
        <taxon>Bacteria</taxon>
        <taxon>Pseudomonadati</taxon>
        <taxon>Pseudomonadota</taxon>
        <taxon>Alphaproteobacteria</taxon>
        <taxon>Rhodospirillales</taxon>
        <taxon>Azospirillaceae</taxon>
        <taxon>Azospirillum</taxon>
    </lineage>
</organism>
<dbReference type="InterPro" id="IPR058205">
    <property type="entry name" value="D-LDH-like"/>
</dbReference>
<keyword evidence="1" id="KW-0520">NAD</keyword>
<name>A0A418VSU6_9PROT</name>
<comment type="caution">
    <text evidence="2">The sequence shown here is derived from an EMBL/GenBank/DDBJ whole genome shotgun (WGS) entry which is preliminary data.</text>
</comment>
<dbReference type="PANTHER" id="PTHR43026:SF1">
    <property type="entry name" value="2-HYDROXYACID DEHYDROGENASE HOMOLOG 1-RELATED"/>
    <property type="match status" value="1"/>
</dbReference>
<evidence type="ECO:0008006" key="4">
    <source>
        <dbReference type="Google" id="ProtNLM"/>
    </source>
</evidence>
<keyword evidence="3" id="KW-1185">Reference proteome</keyword>
<dbReference type="PANTHER" id="PTHR43026">
    <property type="entry name" value="2-HYDROXYACID DEHYDROGENASE HOMOLOG 1-RELATED"/>
    <property type="match status" value="1"/>
</dbReference>
<evidence type="ECO:0000313" key="3">
    <source>
        <dbReference type="Proteomes" id="UP000283458"/>
    </source>
</evidence>
<evidence type="ECO:0000256" key="1">
    <source>
        <dbReference type="ARBA" id="ARBA00023027"/>
    </source>
</evidence>
<dbReference type="Gene3D" id="3.40.50.720">
    <property type="entry name" value="NAD(P)-binding Rossmann-like Domain"/>
    <property type="match status" value="2"/>
</dbReference>
<dbReference type="EMBL" id="QYUL01000003">
    <property type="protein sequence ID" value="RJF79541.1"/>
    <property type="molecule type" value="Genomic_DNA"/>
</dbReference>
<sequence>MKSVMFSTHEFDEESFTLANKALSHDITFVRARLSLDTANLAHGADAVIVAAERIGLRVVRARCGLIDTDALIAALKAGQPPGANIDVYERVSDRGSVQRHRRNDAASLSAFERNGALTSEIKTPHDPV</sequence>
<evidence type="ECO:0000313" key="2">
    <source>
        <dbReference type="EMBL" id="RJF79541.1"/>
    </source>
</evidence>
<protein>
    <recommendedName>
        <fullName evidence="4">3-phosphoglycerate dehydrogenase</fullName>
    </recommendedName>
</protein>
<dbReference type="Proteomes" id="UP000283458">
    <property type="component" value="Unassembled WGS sequence"/>
</dbReference>